<proteinExistence type="predicted"/>
<evidence type="ECO:0008006" key="2">
    <source>
        <dbReference type="Google" id="ProtNLM"/>
    </source>
</evidence>
<dbReference type="InterPro" id="IPR036691">
    <property type="entry name" value="Endo/exonu/phosph_ase_sf"/>
</dbReference>
<dbReference type="EMBL" id="AXCP01007273">
    <property type="status" value="NOT_ANNOTATED_CDS"/>
    <property type="molecule type" value="Genomic_DNA"/>
</dbReference>
<organism evidence="1">
    <name type="scientific">Anopheles atroparvus</name>
    <name type="common">European mosquito</name>
    <dbReference type="NCBI Taxonomy" id="41427"/>
    <lineage>
        <taxon>Eukaryota</taxon>
        <taxon>Metazoa</taxon>
        <taxon>Ecdysozoa</taxon>
        <taxon>Arthropoda</taxon>
        <taxon>Hexapoda</taxon>
        <taxon>Insecta</taxon>
        <taxon>Pterygota</taxon>
        <taxon>Neoptera</taxon>
        <taxon>Endopterygota</taxon>
        <taxon>Diptera</taxon>
        <taxon>Nematocera</taxon>
        <taxon>Culicoidea</taxon>
        <taxon>Culicidae</taxon>
        <taxon>Anophelinae</taxon>
        <taxon>Anopheles</taxon>
    </lineage>
</organism>
<name>A0A182JLF3_ANOAO</name>
<evidence type="ECO:0000313" key="1">
    <source>
        <dbReference type="EnsemblMetazoa" id="AATE020268-PA.1"/>
    </source>
</evidence>
<dbReference type="EMBL" id="AXCP01007272">
    <property type="status" value="NOT_ANNOTATED_CDS"/>
    <property type="molecule type" value="Genomic_DNA"/>
</dbReference>
<dbReference type="SUPFAM" id="SSF56219">
    <property type="entry name" value="DNase I-like"/>
    <property type="match status" value="1"/>
</dbReference>
<dbReference type="VEuPathDB" id="VectorBase:AATE020268"/>
<accession>A0A182JLF3</accession>
<reference evidence="1" key="1">
    <citation type="submission" date="2022-08" db="UniProtKB">
        <authorList>
            <consortium name="EnsemblMetazoa"/>
        </authorList>
    </citation>
    <scope>IDENTIFICATION</scope>
    <source>
        <strain evidence="1">EBRO</strain>
    </source>
</reference>
<protein>
    <recommendedName>
        <fullName evidence="2">Endonuclease/exonuclease/phosphatase domain-containing protein</fullName>
    </recommendedName>
</protein>
<sequence>MRKLPKQRWLQEHPQIARSINILPNAVVKAFRTAPTIPPAPTAPPAPMAPDGFGRLRKAADCSGRLQTAPDGSGRLRRLRYRVAQGLLFQTVQEEEIDVILLLDLHLVPEADANGDADEAGTAAVITTSSYERAATRGPLCFGVRGSFGRAGDNVRHMLRPPLRLTDFETAMEAVELAVHGSPLVVVGGDSNATHGHCGSR</sequence>
<dbReference type="AlphaFoldDB" id="A0A182JLF3"/>
<dbReference type="EnsemblMetazoa" id="AATE020268-RA">
    <property type="protein sequence ID" value="AATE020268-PA.1"/>
    <property type="gene ID" value="AATE020268"/>
</dbReference>